<feature type="compositionally biased region" description="Basic and acidic residues" evidence="1">
    <location>
        <begin position="103"/>
        <end position="112"/>
    </location>
</feature>
<dbReference type="AlphaFoldDB" id="A0A2G8SD83"/>
<feature type="compositionally biased region" description="Polar residues" evidence="1">
    <location>
        <begin position="125"/>
        <end position="135"/>
    </location>
</feature>
<accession>A0A2G8SD83</accession>
<keyword evidence="3" id="KW-1185">Reference proteome</keyword>
<comment type="caution">
    <text evidence="2">The sequence shown here is derived from an EMBL/GenBank/DDBJ whole genome shotgun (WGS) entry which is preliminary data.</text>
</comment>
<protein>
    <submittedName>
        <fullName evidence="2">Uncharacterized protein</fullName>
    </submittedName>
</protein>
<feature type="compositionally biased region" description="Basic and acidic residues" evidence="1">
    <location>
        <begin position="48"/>
        <end position="62"/>
    </location>
</feature>
<sequence>MGSCPFLIGGGHRGWIYSCTVICKKVIGNWHGVLLRLLARTHHPSPRRIRDDDRPSRNHPIDCDLAPDGLQPGISSELDDRAPSRELTDGAAVLHHSPSGSPDGRKESDGGSRELGTLDEVPNYQCESSNRGGRG</sequence>
<organism evidence="2 3">
    <name type="scientific">Ganoderma sinense ZZ0214-1</name>
    <dbReference type="NCBI Taxonomy" id="1077348"/>
    <lineage>
        <taxon>Eukaryota</taxon>
        <taxon>Fungi</taxon>
        <taxon>Dikarya</taxon>
        <taxon>Basidiomycota</taxon>
        <taxon>Agaricomycotina</taxon>
        <taxon>Agaricomycetes</taxon>
        <taxon>Polyporales</taxon>
        <taxon>Polyporaceae</taxon>
        <taxon>Ganoderma</taxon>
    </lineage>
</organism>
<name>A0A2G8SD83_9APHY</name>
<evidence type="ECO:0000256" key="1">
    <source>
        <dbReference type="SAM" id="MobiDB-lite"/>
    </source>
</evidence>
<reference evidence="2 3" key="1">
    <citation type="journal article" date="2015" name="Sci. Rep.">
        <title>Chromosome-level genome map provides insights into diverse defense mechanisms in the medicinal fungus Ganoderma sinense.</title>
        <authorList>
            <person name="Zhu Y."/>
            <person name="Xu J."/>
            <person name="Sun C."/>
            <person name="Zhou S."/>
            <person name="Xu H."/>
            <person name="Nelson D.R."/>
            <person name="Qian J."/>
            <person name="Song J."/>
            <person name="Luo H."/>
            <person name="Xiang L."/>
            <person name="Li Y."/>
            <person name="Xu Z."/>
            <person name="Ji A."/>
            <person name="Wang L."/>
            <person name="Lu S."/>
            <person name="Hayward A."/>
            <person name="Sun W."/>
            <person name="Li X."/>
            <person name="Schwartz D.C."/>
            <person name="Wang Y."/>
            <person name="Chen S."/>
        </authorList>
    </citation>
    <scope>NUCLEOTIDE SEQUENCE [LARGE SCALE GENOMIC DNA]</scope>
    <source>
        <strain evidence="2 3">ZZ0214-1</strain>
    </source>
</reference>
<proteinExistence type="predicted"/>
<dbReference type="EMBL" id="AYKW01000012">
    <property type="protein sequence ID" value="PIL31712.1"/>
    <property type="molecule type" value="Genomic_DNA"/>
</dbReference>
<gene>
    <name evidence="2" type="ORF">GSI_06416</name>
</gene>
<dbReference type="Proteomes" id="UP000230002">
    <property type="component" value="Unassembled WGS sequence"/>
</dbReference>
<feature type="compositionally biased region" description="Basic and acidic residues" evidence="1">
    <location>
        <begin position="78"/>
        <end position="88"/>
    </location>
</feature>
<feature type="region of interest" description="Disordered" evidence="1">
    <location>
        <begin position="42"/>
        <end position="135"/>
    </location>
</feature>
<evidence type="ECO:0000313" key="2">
    <source>
        <dbReference type="EMBL" id="PIL31712.1"/>
    </source>
</evidence>
<evidence type="ECO:0000313" key="3">
    <source>
        <dbReference type="Proteomes" id="UP000230002"/>
    </source>
</evidence>